<feature type="domain" description="HTH arsR-type" evidence="1">
    <location>
        <begin position="3"/>
        <end position="98"/>
    </location>
</feature>
<evidence type="ECO:0000313" key="3">
    <source>
        <dbReference type="Proteomes" id="UP000240653"/>
    </source>
</evidence>
<keyword evidence="3" id="KW-1185">Reference proteome</keyword>
<dbReference type="InterPro" id="IPR001845">
    <property type="entry name" value="HTH_ArsR_DNA-bd_dom"/>
</dbReference>
<dbReference type="GO" id="GO:0003700">
    <property type="term" value="F:DNA-binding transcription factor activity"/>
    <property type="evidence" value="ECO:0007669"/>
    <property type="project" value="InterPro"/>
</dbReference>
<dbReference type="NCBIfam" id="NF033788">
    <property type="entry name" value="HTH_metalloreg"/>
    <property type="match status" value="1"/>
</dbReference>
<sequence length="110" mass="12036">MSLLESRGTDPAPIFAALGDPTRLSLLTRLSDGQSRSIASLSADTQLTRQAVTKHLHVLENAGLVKSSRTGRESRFAFQPEAVAEAKAYLDSVSRQWDDALSRLRALVER</sequence>
<dbReference type="CDD" id="cd00090">
    <property type="entry name" value="HTH_ARSR"/>
    <property type="match status" value="1"/>
</dbReference>
<reference evidence="2 3" key="1">
    <citation type="submission" date="2018-03" db="EMBL/GenBank/DDBJ databases">
        <title>The draft genome of Mesorhizobium soli JCM 19897.</title>
        <authorList>
            <person name="Li L."/>
            <person name="Liu L."/>
            <person name="Liang L."/>
            <person name="Wang T."/>
            <person name="Zhang X."/>
        </authorList>
    </citation>
    <scope>NUCLEOTIDE SEQUENCE [LARGE SCALE GENOMIC DNA]</scope>
    <source>
        <strain evidence="2 3">JCM 19897</strain>
    </source>
</reference>
<dbReference type="Gene3D" id="1.10.10.10">
    <property type="entry name" value="Winged helix-like DNA-binding domain superfamily/Winged helix DNA-binding domain"/>
    <property type="match status" value="1"/>
</dbReference>
<name>A0A2P7SIV2_9HYPH</name>
<dbReference type="SUPFAM" id="SSF46785">
    <property type="entry name" value="Winged helix' DNA-binding domain"/>
    <property type="match status" value="1"/>
</dbReference>
<dbReference type="Proteomes" id="UP000240653">
    <property type="component" value="Unassembled WGS sequence"/>
</dbReference>
<dbReference type="RefSeq" id="WP_106723465.1">
    <property type="nucleotide sequence ID" value="NZ_PXYL01000003.1"/>
</dbReference>
<accession>A0A2P7SIV2</accession>
<gene>
    <name evidence="2" type="ORF">C7I85_08205</name>
</gene>
<proteinExistence type="predicted"/>
<dbReference type="AlphaFoldDB" id="A0A2P7SIV2"/>
<dbReference type="Pfam" id="PF01022">
    <property type="entry name" value="HTH_5"/>
    <property type="match status" value="1"/>
</dbReference>
<dbReference type="PROSITE" id="PS50987">
    <property type="entry name" value="HTH_ARSR_2"/>
    <property type="match status" value="1"/>
</dbReference>
<dbReference type="InterPro" id="IPR036388">
    <property type="entry name" value="WH-like_DNA-bd_sf"/>
</dbReference>
<organism evidence="2 3">
    <name type="scientific">Pseudaminobacter soli</name>
    <name type="common">ex Li et al. 2025</name>
    <dbReference type="NCBI Taxonomy" id="1295366"/>
    <lineage>
        <taxon>Bacteria</taxon>
        <taxon>Pseudomonadati</taxon>
        <taxon>Pseudomonadota</taxon>
        <taxon>Alphaproteobacteria</taxon>
        <taxon>Hyphomicrobiales</taxon>
        <taxon>Phyllobacteriaceae</taxon>
        <taxon>Pseudaminobacter</taxon>
    </lineage>
</organism>
<dbReference type="PANTHER" id="PTHR38600:SF1">
    <property type="entry name" value="TRANSCRIPTIONAL REGULATORY PROTEIN"/>
    <property type="match status" value="1"/>
</dbReference>
<evidence type="ECO:0000259" key="1">
    <source>
        <dbReference type="PROSITE" id="PS50987"/>
    </source>
</evidence>
<evidence type="ECO:0000313" key="2">
    <source>
        <dbReference type="EMBL" id="PSJ62281.1"/>
    </source>
</evidence>
<dbReference type="InterPro" id="IPR036390">
    <property type="entry name" value="WH_DNA-bd_sf"/>
</dbReference>
<dbReference type="SMART" id="SM00418">
    <property type="entry name" value="HTH_ARSR"/>
    <property type="match status" value="1"/>
</dbReference>
<dbReference type="PRINTS" id="PR00778">
    <property type="entry name" value="HTHARSR"/>
</dbReference>
<dbReference type="InterPro" id="IPR011991">
    <property type="entry name" value="ArsR-like_HTH"/>
</dbReference>
<dbReference type="PANTHER" id="PTHR38600">
    <property type="entry name" value="TRANSCRIPTIONAL REGULATORY PROTEIN"/>
    <property type="match status" value="1"/>
</dbReference>
<comment type="caution">
    <text evidence="2">The sequence shown here is derived from an EMBL/GenBank/DDBJ whole genome shotgun (WGS) entry which is preliminary data.</text>
</comment>
<dbReference type="EMBL" id="PXYL01000003">
    <property type="protein sequence ID" value="PSJ62281.1"/>
    <property type="molecule type" value="Genomic_DNA"/>
</dbReference>
<protein>
    <submittedName>
        <fullName evidence="2">Transcriptional regulator</fullName>
    </submittedName>
</protein>
<dbReference type="OrthoDB" id="9815653at2"/>